<dbReference type="GO" id="GO:0006310">
    <property type="term" value="P:DNA recombination"/>
    <property type="evidence" value="ECO:0007669"/>
    <property type="project" value="UniProtKB-KW"/>
</dbReference>
<dbReference type="Pfam" id="PF00589">
    <property type="entry name" value="Phage_integrase"/>
    <property type="match status" value="1"/>
</dbReference>
<evidence type="ECO:0000256" key="1">
    <source>
        <dbReference type="ARBA" id="ARBA00022908"/>
    </source>
</evidence>
<evidence type="ECO:0000313" key="5">
    <source>
        <dbReference type="EMBL" id="KEZ19451.1"/>
    </source>
</evidence>
<dbReference type="GO" id="GO:0015074">
    <property type="term" value="P:DNA integration"/>
    <property type="evidence" value="ECO:0007669"/>
    <property type="project" value="UniProtKB-KW"/>
</dbReference>
<evidence type="ECO:0000313" key="6">
    <source>
        <dbReference type="Proteomes" id="UP000028534"/>
    </source>
</evidence>
<evidence type="ECO:0000259" key="4">
    <source>
        <dbReference type="PROSITE" id="PS51898"/>
    </source>
</evidence>
<reference evidence="5 6" key="1">
    <citation type="submission" date="2014-03" db="EMBL/GenBank/DDBJ databases">
        <title>Genome sequence of Sphingobium yanoikuyae B1.</title>
        <authorList>
            <person name="Gan H.M."/>
            <person name="Gan H.Y."/>
            <person name="Savka M.A."/>
        </authorList>
    </citation>
    <scope>NUCLEOTIDE SEQUENCE [LARGE SCALE GENOMIC DNA]</scope>
    <source>
        <strain evidence="5 6">B1</strain>
    </source>
</reference>
<dbReference type="AlphaFoldDB" id="A0A084ENA9"/>
<comment type="caution">
    <text evidence="5">The sequence shown here is derived from an EMBL/GenBank/DDBJ whole genome shotgun (WGS) entry which is preliminary data.</text>
</comment>
<proteinExistence type="predicted"/>
<feature type="region of interest" description="Disordered" evidence="3">
    <location>
        <begin position="191"/>
        <end position="212"/>
    </location>
</feature>
<keyword evidence="2" id="KW-0233">DNA recombination</keyword>
<accession>A0A084ENA9</accession>
<dbReference type="PANTHER" id="PTHR30349">
    <property type="entry name" value="PHAGE INTEGRASE-RELATED"/>
    <property type="match status" value="1"/>
</dbReference>
<dbReference type="InterPro" id="IPR002104">
    <property type="entry name" value="Integrase_catalytic"/>
</dbReference>
<keyword evidence="1" id="KW-0229">DNA integration</keyword>
<sequence length="278" mass="31747">MPWTVFNRYGQRKYLTSSEVDSFVKSAKGTSIEVQSFCWMLAFSGCRISEALSLTRDSIDFEAKHVIIRCLKKRGKRVFRAIPLPPDYLKLLRRWLGQVKNGTSPLWPWSRMTGYRRICEVMQAAGVKGSYATPKGLRHAFGVRAIQASVPLTLVQRWLGHADIKTTAIYTGAMGPEEREIAARMWQSKSMWGRPPGRASSDSRNHDPEPVNTSFDYPELDEYVRDTSNKSENILLSTEMMKVSPIPSPLSKLVNHAKKITEIRMGRMLYCPLIQFWI</sequence>
<dbReference type="InterPro" id="IPR013762">
    <property type="entry name" value="Integrase-like_cat_sf"/>
</dbReference>
<protein>
    <submittedName>
        <fullName evidence="5">Putative integrase</fullName>
    </submittedName>
</protein>
<evidence type="ECO:0000256" key="2">
    <source>
        <dbReference type="ARBA" id="ARBA00023172"/>
    </source>
</evidence>
<dbReference type="eggNOG" id="COG0582">
    <property type="taxonomic scope" value="Bacteria"/>
</dbReference>
<dbReference type="InterPro" id="IPR050090">
    <property type="entry name" value="Tyrosine_recombinase_XerCD"/>
</dbReference>
<dbReference type="Gene3D" id="1.10.443.10">
    <property type="entry name" value="Intergrase catalytic core"/>
    <property type="match status" value="1"/>
</dbReference>
<gene>
    <name evidence="5" type="ORF">CP98_01972</name>
</gene>
<evidence type="ECO:0000256" key="3">
    <source>
        <dbReference type="SAM" id="MobiDB-lite"/>
    </source>
</evidence>
<dbReference type="CDD" id="cd00397">
    <property type="entry name" value="DNA_BRE_C"/>
    <property type="match status" value="1"/>
</dbReference>
<dbReference type="EMBL" id="JGVR01000009">
    <property type="protein sequence ID" value="KEZ19451.1"/>
    <property type="molecule type" value="Genomic_DNA"/>
</dbReference>
<dbReference type="Proteomes" id="UP000028534">
    <property type="component" value="Unassembled WGS sequence"/>
</dbReference>
<name>A0A084ENA9_SPHYA</name>
<dbReference type="InterPro" id="IPR011010">
    <property type="entry name" value="DNA_brk_join_enz"/>
</dbReference>
<feature type="domain" description="Tyr recombinase" evidence="4">
    <location>
        <begin position="10"/>
        <end position="183"/>
    </location>
</feature>
<organism evidence="5 6">
    <name type="scientific">Sphingobium yanoikuyae</name>
    <name type="common">Sphingomonas yanoikuyae</name>
    <dbReference type="NCBI Taxonomy" id="13690"/>
    <lineage>
        <taxon>Bacteria</taxon>
        <taxon>Pseudomonadati</taxon>
        <taxon>Pseudomonadota</taxon>
        <taxon>Alphaproteobacteria</taxon>
        <taxon>Sphingomonadales</taxon>
        <taxon>Sphingomonadaceae</taxon>
        <taxon>Sphingobium</taxon>
    </lineage>
</organism>
<dbReference type="SUPFAM" id="SSF56349">
    <property type="entry name" value="DNA breaking-rejoining enzymes"/>
    <property type="match status" value="1"/>
</dbReference>
<dbReference type="PANTHER" id="PTHR30349:SF64">
    <property type="entry name" value="PROPHAGE INTEGRASE INTD-RELATED"/>
    <property type="match status" value="1"/>
</dbReference>
<dbReference type="PATRIC" id="fig|13690.10.peg.2029"/>
<dbReference type="GO" id="GO:0003677">
    <property type="term" value="F:DNA binding"/>
    <property type="evidence" value="ECO:0007669"/>
    <property type="project" value="InterPro"/>
</dbReference>
<dbReference type="PROSITE" id="PS51898">
    <property type="entry name" value="TYR_RECOMBINASE"/>
    <property type="match status" value="1"/>
</dbReference>